<dbReference type="Proteomes" id="UP001201812">
    <property type="component" value="Unassembled WGS sequence"/>
</dbReference>
<evidence type="ECO:0000313" key="1">
    <source>
        <dbReference type="EMBL" id="KAI1699622.1"/>
    </source>
</evidence>
<name>A0AAD4QZC9_9BILA</name>
<accession>A0AAD4QZC9</accession>
<proteinExistence type="predicted"/>
<gene>
    <name evidence="1" type="ORF">DdX_17221</name>
</gene>
<evidence type="ECO:0000313" key="2">
    <source>
        <dbReference type="Proteomes" id="UP001201812"/>
    </source>
</evidence>
<reference evidence="1" key="1">
    <citation type="submission" date="2022-01" db="EMBL/GenBank/DDBJ databases">
        <title>Genome Sequence Resource for Two Populations of Ditylenchus destructor, the Migratory Endoparasitic Phytonematode.</title>
        <authorList>
            <person name="Zhang H."/>
            <person name="Lin R."/>
            <person name="Xie B."/>
        </authorList>
    </citation>
    <scope>NUCLEOTIDE SEQUENCE</scope>
    <source>
        <strain evidence="1">BazhouSP</strain>
    </source>
</reference>
<keyword evidence="2" id="KW-1185">Reference proteome</keyword>
<organism evidence="1 2">
    <name type="scientific">Ditylenchus destructor</name>
    <dbReference type="NCBI Taxonomy" id="166010"/>
    <lineage>
        <taxon>Eukaryota</taxon>
        <taxon>Metazoa</taxon>
        <taxon>Ecdysozoa</taxon>
        <taxon>Nematoda</taxon>
        <taxon>Chromadorea</taxon>
        <taxon>Rhabditida</taxon>
        <taxon>Tylenchina</taxon>
        <taxon>Tylenchomorpha</taxon>
        <taxon>Sphaerularioidea</taxon>
        <taxon>Anguinidae</taxon>
        <taxon>Anguininae</taxon>
        <taxon>Ditylenchus</taxon>
    </lineage>
</organism>
<comment type="caution">
    <text evidence="1">The sequence shown here is derived from an EMBL/GenBank/DDBJ whole genome shotgun (WGS) entry which is preliminary data.</text>
</comment>
<dbReference type="EMBL" id="JAKKPZ010000173">
    <property type="protein sequence ID" value="KAI1699622.1"/>
    <property type="molecule type" value="Genomic_DNA"/>
</dbReference>
<sequence length="272" mass="29112">MADESSILTSSLLRFIIFCCLQYTAYAKLYCYTSQAHPDSGHHDCILPGLKYYHVYHLCCGHRKIRGLHPEPLPNHGRPLPAGCILALNEGPGPATTCPVKRNYLRIVEGQYMCCTDPAKGTGVQAGSYLSNYGMGSQYGVNNQYGQGGYHSAYVPSLLTNQPATIQGRMMNPMAAAQLGLSANGLPLQNLPGTPTNTFGGSQSPSVFNDARFTAPLPARRCSNVQSATGDADCGFDTANRCNEGIWRTIMHDQCPAACMALGVLVPGCSIG</sequence>
<protein>
    <submittedName>
        <fullName evidence="1">Uncharacterized protein</fullName>
    </submittedName>
</protein>
<dbReference type="AlphaFoldDB" id="A0AAD4QZC9"/>